<organism evidence="1 2">
    <name type="scientific">Phlebia brevispora</name>
    <dbReference type="NCBI Taxonomy" id="194682"/>
    <lineage>
        <taxon>Eukaryota</taxon>
        <taxon>Fungi</taxon>
        <taxon>Dikarya</taxon>
        <taxon>Basidiomycota</taxon>
        <taxon>Agaricomycotina</taxon>
        <taxon>Agaricomycetes</taxon>
        <taxon>Polyporales</taxon>
        <taxon>Meruliaceae</taxon>
        <taxon>Phlebia</taxon>
    </lineage>
</organism>
<name>A0ACC1SJ14_9APHY</name>
<sequence length="601" mass="68074">MRHALVNITPTRFGSTLQHDYFLGPVPPIFCPGSTMEYLLYCFLRRRSKSQASAVPSNVDPERQPPLNSEPHSMGMPSNLRASTEGRSAVWTPPESTFDAKSGRGALARSSSHMARGSPTPGSRIEGQADAETRPKAIPSDESAAEEYSHSELHTVDMHPNPKLAVEVPSAPETHLAKFSSAMLRDEAEQLATAPSGSDSDAKNWRCRYLVSERAKNVETTKIGLLDPDTRDWIEVDALEYLAKRNKPTERVQPDYWTEHLNDEERARATEPLREAVIYSDEALREDAHLDIPLQLKHTTTNPVIPSSLADQLCADLGVDGLLRTLNEVLRTSYSADTLGLLPVLQECIEHKYDFGTAFGRLRRFWFGGFEGLPARLAELERKDREMRVNALDEEKGVIKNKRTMPCRMWDLFSNRVLPIWALASTDDWAILVWAISHSWMAEDSRHYLRTSINGFEWRVPLPKDTTLDRLRIELLNLGAEYVWLDVLCLRQEDESRPEMEDTRKREWMLDVPTIGIIYQWTLNVVTYFEGLGRPFHISNIGGERHWLNRAWTLQETDPRTFIGGLTPTSPFPPNAEDLDAAAKQEPPSLDSDHGETERVI</sequence>
<comment type="caution">
    <text evidence="1">The sequence shown here is derived from an EMBL/GenBank/DDBJ whole genome shotgun (WGS) entry which is preliminary data.</text>
</comment>
<reference evidence="1" key="1">
    <citation type="submission" date="2022-07" db="EMBL/GenBank/DDBJ databases">
        <title>Genome Sequence of Phlebia brevispora.</title>
        <authorList>
            <person name="Buettner E."/>
        </authorList>
    </citation>
    <scope>NUCLEOTIDE SEQUENCE</scope>
    <source>
        <strain evidence="1">MPL23</strain>
    </source>
</reference>
<dbReference type="Proteomes" id="UP001148662">
    <property type="component" value="Unassembled WGS sequence"/>
</dbReference>
<protein>
    <submittedName>
        <fullName evidence="1">Uncharacterized protein</fullName>
    </submittedName>
</protein>
<keyword evidence="2" id="KW-1185">Reference proteome</keyword>
<accession>A0ACC1SJ14</accession>
<evidence type="ECO:0000313" key="2">
    <source>
        <dbReference type="Proteomes" id="UP001148662"/>
    </source>
</evidence>
<proteinExistence type="predicted"/>
<dbReference type="EMBL" id="JANHOG010001235">
    <property type="protein sequence ID" value="KAJ3540755.1"/>
    <property type="molecule type" value="Genomic_DNA"/>
</dbReference>
<gene>
    <name evidence="1" type="ORF">NM688_g6179</name>
</gene>
<evidence type="ECO:0000313" key="1">
    <source>
        <dbReference type="EMBL" id="KAJ3540755.1"/>
    </source>
</evidence>